<keyword evidence="16" id="KW-1185">Reference proteome</keyword>
<accession>A0A1V9G1S7</accession>
<keyword evidence="3" id="KW-0813">Transport</keyword>
<keyword evidence="8" id="KW-0249">Electron transport</keyword>
<evidence type="ECO:0000256" key="13">
    <source>
        <dbReference type="PROSITE-ProRule" id="PRU00433"/>
    </source>
</evidence>
<evidence type="ECO:0000256" key="11">
    <source>
        <dbReference type="ARBA" id="ARBA00058991"/>
    </source>
</evidence>
<gene>
    <name evidence="15" type="ORF">A4R26_16250</name>
</gene>
<organism evidence="15 16">
    <name type="scientific">Niastella populi</name>
    <dbReference type="NCBI Taxonomy" id="550983"/>
    <lineage>
        <taxon>Bacteria</taxon>
        <taxon>Pseudomonadati</taxon>
        <taxon>Bacteroidota</taxon>
        <taxon>Chitinophagia</taxon>
        <taxon>Chitinophagales</taxon>
        <taxon>Chitinophagaceae</taxon>
        <taxon>Niastella</taxon>
    </lineage>
</organism>
<dbReference type="EMBL" id="LWBP01000089">
    <property type="protein sequence ID" value="OQP64599.1"/>
    <property type="molecule type" value="Genomic_DNA"/>
</dbReference>
<evidence type="ECO:0000256" key="6">
    <source>
        <dbReference type="ARBA" id="ARBA00022729"/>
    </source>
</evidence>
<dbReference type="SUPFAM" id="SSF46626">
    <property type="entry name" value="Cytochrome c"/>
    <property type="match status" value="2"/>
</dbReference>
<dbReference type="OrthoDB" id="9805202at2"/>
<dbReference type="PANTHER" id="PTHR30600">
    <property type="entry name" value="CYTOCHROME C PEROXIDASE-RELATED"/>
    <property type="match status" value="1"/>
</dbReference>
<dbReference type="GO" id="GO:0046872">
    <property type="term" value="F:metal ion binding"/>
    <property type="evidence" value="ECO:0007669"/>
    <property type="project" value="UniProtKB-KW"/>
</dbReference>
<dbReference type="Pfam" id="PF03150">
    <property type="entry name" value="CCP_MauG"/>
    <property type="match status" value="1"/>
</dbReference>
<dbReference type="GO" id="GO:0042597">
    <property type="term" value="C:periplasmic space"/>
    <property type="evidence" value="ECO:0007669"/>
    <property type="project" value="UniProtKB-SubCell"/>
</dbReference>
<reference evidence="16" key="1">
    <citation type="submission" date="2016-04" db="EMBL/GenBank/DDBJ databases">
        <authorList>
            <person name="Chen L."/>
            <person name="Zhuang W."/>
            <person name="Wang G."/>
        </authorList>
    </citation>
    <scope>NUCLEOTIDE SEQUENCE [LARGE SCALE GENOMIC DNA]</scope>
    <source>
        <strain evidence="16">208</strain>
    </source>
</reference>
<dbReference type="Gene3D" id="1.10.760.10">
    <property type="entry name" value="Cytochrome c-like domain"/>
    <property type="match status" value="2"/>
</dbReference>
<evidence type="ECO:0000256" key="2">
    <source>
        <dbReference type="ARBA" id="ARBA00004856"/>
    </source>
</evidence>
<keyword evidence="10 13" id="KW-0408">Iron</keyword>
<keyword evidence="5 13" id="KW-0479">Metal-binding</keyword>
<evidence type="ECO:0000256" key="4">
    <source>
        <dbReference type="ARBA" id="ARBA00022617"/>
    </source>
</evidence>
<evidence type="ECO:0000313" key="15">
    <source>
        <dbReference type="EMBL" id="OQP64599.1"/>
    </source>
</evidence>
<evidence type="ECO:0000313" key="16">
    <source>
        <dbReference type="Proteomes" id="UP000192276"/>
    </source>
</evidence>
<name>A0A1V9G1S7_9BACT</name>
<dbReference type="AlphaFoldDB" id="A0A1V9G1S7"/>
<dbReference type="STRING" id="550983.A4R26_16250"/>
<evidence type="ECO:0000256" key="3">
    <source>
        <dbReference type="ARBA" id="ARBA00022448"/>
    </source>
</evidence>
<evidence type="ECO:0000256" key="5">
    <source>
        <dbReference type="ARBA" id="ARBA00022723"/>
    </source>
</evidence>
<dbReference type="InterPro" id="IPR036909">
    <property type="entry name" value="Cyt_c-like_dom_sf"/>
</dbReference>
<proteinExistence type="predicted"/>
<evidence type="ECO:0000256" key="10">
    <source>
        <dbReference type="ARBA" id="ARBA00023004"/>
    </source>
</evidence>
<dbReference type="GO" id="GO:0020037">
    <property type="term" value="F:heme binding"/>
    <property type="evidence" value="ECO:0007669"/>
    <property type="project" value="InterPro"/>
</dbReference>
<dbReference type="InterPro" id="IPR009056">
    <property type="entry name" value="Cyt_c-like_dom"/>
</dbReference>
<evidence type="ECO:0000256" key="8">
    <source>
        <dbReference type="ARBA" id="ARBA00022982"/>
    </source>
</evidence>
<sequence length="384" mass="43263">MKKAFILFLITAVTGICISFTRNTIDPAYPSWVKTYEDTLLYWYSQPAKNWPKPTIDSGVVWTELGIVPESPLKPQFDVLKDKIELGKLLFFDPRLSGSGQISCASCHVPDLSWTDGREKSAGHDQQMNKRNAPTILNSWFYKNLFWDGRSNGLADQAFGPINSESEMHSSMSATVSTLEKIAAYKPLFQKAFGSPEINPETVTEAIATFEKTVVSRKAAFDKFVAVRDTIEFSKAALRGLHLFRTKARCMNCHNGPLLTDNSFHNIGLTYFGREYEDLGRYKVTHKPEDVGKFKTPSLRDVIRTRPWMHNGLFDNIEGVLNIYNSGMPIRPKPAQENDPLFPKTDPLIKKLNLTKAEKADLIAFLESITAVPTKVRQPVLPGR</sequence>
<dbReference type="Proteomes" id="UP000192276">
    <property type="component" value="Unassembled WGS sequence"/>
</dbReference>
<evidence type="ECO:0000256" key="7">
    <source>
        <dbReference type="ARBA" id="ARBA00022764"/>
    </source>
</evidence>
<dbReference type="FunFam" id="1.10.760.10:FF:000019">
    <property type="entry name" value="Di-heme cytochrome C peroxidase"/>
    <property type="match status" value="1"/>
</dbReference>
<comment type="caution">
    <text evidence="15">The sequence shown here is derived from an EMBL/GenBank/DDBJ whole genome shotgun (WGS) entry which is preliminary data.</text>
</comment>
<comment type="pathway">
    <text evidence="2">One-carbon metabolism; methylamine degradation.</text>
</comment>
<dbReference type="GO" id="GO:0004130">
    <property type="term" value="F:cytochrome-c peroxidase activity"/>
    <property type="evidence" value="ECO:0007669"/>
    <property type="project" value="TreeGrafter"/>
</dbReference>
<protein>
    <recommendedName>
        <fullName evidence="12">Methylamine utilization protein MauG</fullName>
    </recommendedName>
</protein>
<evidence type="ECO:0000256" key="1">
    <source>
        <dbReference type="ARBA" id="ARBA00004418"/>
    </source>
</evidence>
<dbReference type="GO" id="GO:0009055">
    <property type="term" value="F:electron transfer activity"/>
    <property type="evidence" value="ECO:0007669"/>
    <property type="project" value="InterPro"/>
</dbReference>
<feature type="domain" description="Cytochrome c" evidence="14">
    <location>
        <begin position="235"/>
        <end position="370"/>
    </location>
</feature>
<keyword evidence="6" id="KW-0732">Signal</keyword>
<evidence type="ECO:0000259" key="14">
    <source>
        <dbReference type="PROSITE" id="PS51007"/>
    </source>
</evidence>
<dbReference type="PROSITE" id="PS51007">
    <property type="entry name" value="CYTC"/>
    <property type="match status" value="1"/>
</dbReference>
<evidence type="ECO:0000256" key="12">
    <source>
        <dbReference type="ARBA" id="ARBA00073576"/>
    </source>
</evidence>
<evidence type="ECO:0000256" key="9">
    <source>
        <dbReference type="ARBA" id="ARBA00023002"/>
    </source>
</evidence>
<dbReference type="InterPro" id="IPR004852">
    <property type="entry name" value="Di-haem_cyt_c_peroxidsae"/>
</dbReference>
<dbReference type="InterPro" id="IPR051395">
    <property type="entry name" value="Cytochrome_c_Peroxidase/MauG"/>
</dbReference>
<dbReference type="RefSeq" id="WP_081163590.1">
    <property type="nucleotide sequence ID" value="NZ_LWBP01000089.1"/>
</dbReference>
<comment type="subcellular location">
    <subcellularLocation>
        <location evidence="1">Periplasm</location>
    </subcellularLocation>
</comment>
<keyword evidence="9" id="KW-0560">Oxidoreductase</keyword>
<keyword evidence="15" id="KW-0575">Peroxidase</keyword>
<keyword evidence="7" id="KW-0574">Periplasm</keyword>
<dbReference type="PANTHER" id="PTHR30600:SF10">
    <property type="entry name" value="BLL6722 PROTEIN"/>
    <property type="match status" value="1"/>
</dbReference>
<comment type="function">
    <text evidence="11">Involved in methylamine metabolism. Essential for the maturation of the beta subunit of MADH, presumably via a step in the biosynthesis of tryptophan tryptophylquinone (TTQ), the cofactor of MADH.</text>
</comment>
<keyword evidence="4 13" id="KW-0349">Heme</keyword>